<protein>
    <submittedName>
        <fullName evidence="2">Uncharacterized protein</fullName>
    </submittedName>
</protein>
<gene>
    <name evidence="2" type="ORF">NDU88_005559</name>
</gene>
<keyword evidence="3" id="KW-1185">Reference proteome</keyword>
<comment type="caution">
    <text evidence="2">The sequence shown here is derived from an EMBL/GenBank/DDBJ whole genome shotgun (WGS) entry which is preliminary data.</text>
</comment>
<evidence type="ECO:0000313" key="2">
    <source>
        <dbReference type="EMBL" id="KAJ1152784.1"/>
    </source>
</evidence>
<proteinExistence type="predicted"/>
<organism evidence="2 3">
    <name type="scientific">Pleurodeles waltl</name>
    <name type="common">Iberian ribbed newt</name>
    <dbReference type="NCBI Taxonomy" id="8319"/>
    <lineage>
        <taxon>Eukaryota</taxon>
        <taxon>Metazoa</taxon>
        <taxon>Chordata</taxon>
        <taxon>Craniata</taxon>
        <taxon>Vertebrata</taxon>
        <taxon>Euteleostomi</taxon>
        <taxon>Amphibia</taxon>
        <taxon>Batrachia</taxon>
        <taxon>Caudata</taxon>
        <taxon>Salamandroidea</taxon>
        <taxon>Salamandridae</taxon>
        <taxon>Pleurodelinae</taxon>
        <taxon>Pleurodeles</taxon>
    </lineage>
</organism>
<feature type="region of interest" description="Disordered" evidence="1">
    <location>
        <begin position="85"/>
        <end position="129"/>
    </location>
</feature>
<evidence type="ECO:0000313" key="3">
    <source>
        <dbReference type="Proteomes" id="UP001066276"/>
    </source>
</evidence>
<dbReference type="Proteomes" id="UP001066276">
    <property type="component" value="Chromosome 5"/>
</dbReference>
<sequence>MTGGVWSPVCTWGPAMWHRPQLSKSWCRRRPLQLRGGKPCGESARRWTLWLGSSEVSASAVRALVSAAVQVAGWQEALPCVRSSRADAGCGGGHTPTSQWGVRSDGAVGKTPGGAKPRQLAVTTPPSGD</sequence>
<dbReference type="AlphaFoldDB" id="A0AAV7RKI2"/>
<reference evidence="2" key="1">
    <citation type="journal article" date="2022" name="bioRxiv">
        <title>Sequencing and chromosome-scale assembly of the giantPleurodeles waltlgenome.</title>
        <authorList>
            <person name="Brown T."/>
            <person name="Elewa A."/>
            <person name="Iarovenko S."/>
            <person name="Subramanian E."/>
            <person name="Araus A.J."/>
            <person name="Petzold A."/>
            <person name="Susuki M."/>
            <person name="Suzuki K.-i.T."/>
            <person name="Hayashi T."/>
            <person name="Toyoda A."/>
            <person name="Oliveira C."/>
            <person name="Osipova E."/>
            <person name="Leigh N.D."/>
            <person name="Simon A."/>
            <person name="Yun M.H."/>
        </authorList>
    </citation>
    <scope>NUCLEOTIDE SEQUENCE</scope>
    <source>
        <strain evidence="2">20211129_DDA</strain>
        <tissue evidence="2">Liver</tissue>
    </source>
</reference>
<name>A0AAV7RKI2_PLEWA</name>
<evidence type="ECO:0000256" key="1">
    <source>
        <dbReference type="SAM" id="MobiDB-lite"/>
    </source>
</evidence>
<dbReference type="EMBL" id="JANPWB010000009">
    <property type="protein sequence ID" value="KAJ1152784.1"/>
    <property type="molecule type" value="Genomic_DNA"/>
</dbReference>
<accession>A0AAV7RKI2</accession>